<gene>
    <name evidence="2" type="ORF">AGERDE_LOCUS8058</name>
</gene>
<accession>A0A9N9BXR6</accession>
<evidence type="ECO:0000259" key="1">
    <source>
        <dbReference type="Pfam" id="PF01498"/>
    </source>
</evidence>
<dbReference type="OrthoDB" id="4843387at2759"/>
<dbReference type="InterPro" id="IPR036397">
    <property type="entry name" value="RNaseH_sf"/>
</dbReference>
<dbReference type="Proteomes" id="UP000789831">
    <property type="component" value="Unassembled WGS sequence"/>
</dbReference>
<organism evidence="2 3">
    <name type="scientific">Ambispora gerdemannii</name>
    <dbReference type="NCBI Taxonomy" id="144530"/>
    <lineage>
        <taxon>Eukaryota</taxon>
        <taxon>Fungi</taxon>
        <taxon>Fungi incertae sedis</taxon>
        <taxon>Mucoromycota</taxon>
        <taxon>Glomeromycotina</taxon>
        <taxon>Glomeromycetes</taxon>
        <taxon>Archaeosporales</taxon>
        <taxon>Ambisporaceae</taxon>
        <taxon>Ambispora</taxon>
    </lineage>
</organism>
<evidence type="ECO:0000313" key="2">
    <source>
        <dbReference type="EMBL" id="CAG8579696.1"/>
    </source>
</evidence>
<proteinExistence type="predicted"/>
<dbReference type="AlphaFoldDB" id="A0A9N9BXR6"/>
<feature type="domain" description="Transposase Tc1-like" evidence="1">
    <location>
        <begin position="48"/>
        <end position="92"/>
    </location>
</feature>
<dbReference type="GO" id="GO:0003677">
    <property type="term" value="F:DNA binding"/>
    <property type="evidence" value="ECO:0007669"/>
    <property type="project" value="InterPro"/>
</dbReference>
<keyword evidence="3" id="KW-1185">Reference proteome</keyword>
<dbReference type="EMBL" id="CAJVPL010001609">
    <property type="protein sequence ID" value="CAG8579696.1"/>
    <property type="molecule type" value="Genomic_DNA"/>
</dbReference>
<protein>
    <submittedName>
        <fullName evidence="2">10693_t:CDS:1</fullName>
    </submittedName>
</protein>
<dbReference type="InterPro" id="IPR002492">
    <property type="entry name" value="Transposase_Tc1-like"/>
</dbReference>
<dbReference type="Pfam" id="PF01498">
    <property type="entry name" value="HTH_Tnp_Tc3_2"/>
    <property type="match status" value="1"/>
</dbReference>
<reference evidence="2" key="1">
    <citation type="submission" date="2021-06" db="EMBL/GenBank/DDBJ databases">
        <authorList>
            <person name="Kallberg Y."/>
            <person name="Tangrot J."/>
            <person name="Rosling A."/>
        </authorList>
    </citation>
    <scope>NUCLEOTIDE SEQUENCE</scope>
    <source>
        <strain evidence="2">MT106</strain>
    </source>
</reference>
<dbReference type="GO" id="GO:0015074">
    <property type="term" value="P:DNA integration"/>
    <property type="evidence" value="ECO:0007669"/>
    <property type="project" value="InterPro"/>
</dbReference>
<dbReference type="Gene3D" id="3.30.420.10">
    <property type="entry name" value="Ribonuclease H-like superfamily/Ribonuclease H"/>
    <property type="match status" value="1"/>
</dbReference>
<evidence type="ECO:0000313" key="3">
    <source>
        <dbReference type="Proteomes" id="UP000789831"/>
    </source>
</evidence>
<sequence>MSHCKILKKALLQKLHASLDDQLLVIKRLKLTNNTNVKHLLAAEISSNHIPKNTLIKTQKKNGIQSHIARKKPMISEINRIKRLNWAKKHKNWIKEDWRRVFGLMSPLLVLIHMERSVFGVMKMSFMFLIAHKQLLKVDASLLWSGDA</sequence>
<dbReference type="GO" id="GO:0006313">
    <property type="term" value="P:DNA transposition"/>
    <property type="evidence" value="ECO:0007669"/>
    <property type="project" value="InterPro"/>
</dbReference>
<name>A0A9N9BXR6_9GLOM</name>
<comment type="caution">
    <text evidence="2">The sequence shown here is derived from an EMBL/GenBank/DDBJ whole genome shotgun (WGS) entry which is preliminary data.</text>
</comment>